<protein>
    <recommendedName>
        <fullName evidence="7">Aspartate carbamoyltransferase</fullName>
        <ecNumber evidence="7">2.1.3.2</ecNumber>
    </recommendedName>
    <alternativeName>
        <fullName evidence="7">Aspartate transcarbamylase</fullName>
        <shortName evidence="7">ATCase</shortName>
    </alternativeName>
</protein>
<dbReference type="PANTHER" id="PTHR45753">
    <property type="entry name" value="ORNITHINE CARBAMOYLTRANSFERASE, MITOCHONDRIAL"/>
    <property type="match status" value="1"/>
</dbReference>
<dbReference type="InParanoid" id="S0ES48"/>
<comment type="similarity">
    <text evidence="2 7">Belongs to the aspartate/ornithine carbamoyltransferase superfamily. ATCase family.</text>
</comment>
<keyword evidence="11" id="KW-1185">Reference proteome</keyword>
<feature type="binding site" evidence="7">
    <location>
        <position position="135"/>
    </location>
    <ligand>
        <name>carbamoyl phosphate</name>
        <dbReference type="ChEBI" id="CHEBI:58228"/>
    </ligand>
</feature>
<dbReference type="GO" id="GO:0005829">
    <property type="term" value="C:cytosol"/>
    <property type="evidence" value="ECO:0007669"/>
    <property type="project" value="TreeGrafter"/>
</dbReference>
<dbReference type="GO" id="GO:0006520">
    <property type="term" value="P:amino acid metabolic process"/>
    <property type="evidence" value="ECO:0007669"/>
    <property type="project" value="InterPro"/>
</dbReference>
<feature type="domain" description="Aspartate/ornithine carbamoyltransferase Asp/Orn-binding" evidence="8">
    <location>
        <begin position="152"/>
        <end position="301"/>
    </location>
</feature>
<dbReference type="InterPro" id="IPR002082">
    <property type="entry name" value="Asp_carbamoyltransf"/>
</dbReference>
<evidence type="ECO:0000256" key="5">
    <source>
        <dbReference type="ARBA" id="ARBA00043884"/>
    </source>
</evidence>
<dbReference type="InterPro" id="IPR006132">
    <property type="entry name" value="Asp/Orn_carbamoyltranf_P-bd"/>
</dbReference>
<dbReference type="Proteomes" id="UP000014227">
    <property type="component" value="Chromosome I"/>
</dbReference>
<keyword evidence="4 7" id="KW-0665">Pyrimidine biosynthesis</keyword>
<dbReference type="FunCoup" id="S0ES48">
    <property type="interactions" value="444"/>
</dbReference>
<dbReference type="GO" id="GO:0006207">
    <property type="term" value="P:'de novo' pyrimidine nucleobase biosynthetic process"/>
    <property type="evidence" value="ECO:0007669"/>
    <property type="project" value="InterPro"/>
</dbReference>
<feature type="binding site" evidence="7">
    <location>
        <position position="219"/>
    </location>
    <ligand>
        <name>L-aspartate</name>
        <dbReference type="ChEBI" id="CHEBI:29991"/>
    </ligand>
</feature>
<evidence type="ECO:0000256" key="7">
    <source>
        <dbReference type="HAMAP-Rule" id="MF_00001"/>
    </source>
</evidence>
<dbReference type="UniPathway" id="UPA00070">
    <property type="reaction ID" value="UER00116"/>
</dbReference>
<dbReference type="InterPro" id="IPR006130">
    <property type="entry name" value="Asp/Orn_carbamoylTrfase"/>
</dbReference>
<evidence type="ECO:0000259" key="9">
    <source>
        <dbReference type="Pfam" id="PF02729"/>
    </source>
</evidence>
<evidence type="ECO:0000256" key="6">
    <source>
        <dbReference type="ARBA" id="ARBA00048859"/>
    </source>
</evidence>
<organism evidence="10 11">
    <name type="scientific">Chthonomonas calidirosea (strain DSM 23976 / ICMP 18418 / T49)</name>
    <dbReference type="NCBI Taxonomy" id="1303518"/>
    <lineage>
        <taxon>Bacteria</taxon>
        <taxon>Bacillati</taxon>
        <taxon>Armatimonadota</taxon>
        <taxon>Chthonomonadia</taxon>
        <taxon>Chthonomonadales</taxon>
        <taxon>Chthonomonadaceae</taxon>
        <taxon>Chthonomonas</taxon>
    </lineage>
</organism>
<dbReference type="STRING" id="454171.CP488_01041"/>
<evidence type="ECO:0000256" key="2">
    <source>
        <dbReference type="ARBA" id="ARBA00008896"/>
    </source>
</evidence>
<comment type="pathway">
    <text evidence="1 7">Pyrimidine metabolism; UMP biosynthesis via de novo pathway; (S)-dihydroorotate from bicarbonate: step 2/3.</text>
</comment>
<evidence type="ECO:0000259" key="8">
    <source>
        <dbReference type="Pfam" id="PF00185"/>
    </source>
</evidence>
<feature type="binding site" evidence="7">
    <location>
        <position position="165"/>
    </location>
    <ligand>
        <name>L-aspartate</name>
        <dbReference type="ChEBI" id="CHEBI:29991"/>
    </ligand>
</feature>
<dbReference type="OrthoDB" id="9774690at2"/>
<dbReference type="RefSeq" id="WP_016481520.1">
    <property type="nucleotide sequence ID" value="NC_021487.1"/>
</dbReference>
<feature type="binding site" evidence="7">
    <location>
        <position position="104"/>
    </location>
    <ligand>
        <name>carbamoyl phosphate</name>
        <dbReference type="ChEBI" id="CHEBI:58228"/>
    </ligand>
</feature>
<dbReference type="PATRIC" id="fig|1303518.3.peg.119"/>
<evidence type="ECO:0000256" key="1">
    <source>
        <dbReference type="ARBA" id="ARBA00004852"/>
    </source>
</evidence>
<dbReference type="PANTHER" id="PTHR45753:SF6">
    <property type="entry name" value="ASPARTATE CARBAMOYLTRANSFERASE"/>
    <property type="match status" value="1"/>
</dbReference>
<reference evidence="11" key="1">
    <citation type="submission" date="2013-03" db="EMBL/GenBank/DDBJ databases">
        <title>Genome sequence of Chthonomonas calidirosea, the first sequenced genome from the Armatimonadetes phylum (formally candidate division OP10).</title>
        <authorList>
            <person name="Lee K.C.Y."/>
            <person name="Morgan X.C."/>
            <person name="Dunfield P.F."/>
            <person name="Tamas I."/>
            <person name="Houghton K.M."/>
            <person name="Vyssotski M."/>
            <person name="Ryan J.L.J."/>
            <person name="Lagutin K."/>
            <person name="McDonald I.R."/>
            <person name="Stott M.B."/>
        </authorList>
    </citation>
    <scope>NUCLEOTIDE SEQUENCE [LARGE SCALE GENOMIC DNA]</scope>
    <source>
        <strain evidence="11">DSM 23976 / ICMP 18418 / T49</strain>
    </source>
</reference>
<comment type="function">
    <text evidence="5 7">Catalyzes the condensation of carbamoyl phosphate and aspartate to form carbamoyl aspartate and inorganic phosphate, the committed step in the de novo pyrimidine nucleotide biosynthesis pathway.</text>
</comment>
<dbReference type="SUPFAM" id="SSF53671">
    <property type="entry name" value="Aspartate/ornithine carbamoyltransferase"/>
    <property type="match status" value="1"/>
</dbReference>
<dbReference type="PROSITE" id="PS00097">
    <property type="entry name" value="CARBAMOYLTRANSFERASE"/>
    <property type="match status" value="1"/>
</dbReference>
<dbReference type="Pfam" id="PF02729">
    <property type="entry name" value="OTCace_N"/>
    <property type="match status" value="1"/>
</dbReference>
<accession>S0ES48</accession>
<dbReference type="AlphaFoldDB" id="S0ES48"/>
<gene>
    <name evidence="7" type="primary">pyrB</name>
    <name evidence="10" type="ORF">CCALI_00117</name>
</gene>
<dbReference type="InterPro" id="IPR006131">
    <property type="entry name" value="Asp_carbamoyltransf_Asp/Orn-bd"/>
</dbReference>
<dbReference type="NCBIfam" id="TIGR00670">
    <property type="entry name" value="asp_carb_tr"/>
    <property type="match status" value="1"/>
</dbReference>
<dbReference type="EC" id="2.1.3.2" evidence="7"/>
<evidence type="ECO:0000256" key="4">
    <source>
        <dbReference type="ARBA" id="ARBA00022975"/>
    </source>
</evidence>
<dbReference type="GO" id="GO:0016597">
    <property type="term" value="F:amino acid binding"/>
    <property type="evidence" value="ECO:0007669"/>
    <property type="project" value="InterPro"/>
</dbReference>
<evidence type="ECO:0000256" key="3">
    <source>
        <dbReference type="ARBA" id="ARBA00022679"/>
    </source>
</evidence>
<dbReference type="GO" id="GO:0004070">
    <property type="term" value="F:aspartate carbamoyltransferase activity"/>
    <property type="evidence" value="ECO:0007669"/>
    <property type="project" value="UniProtKB-UniRule"/>
</dbReference>
<feature type="binding site" evidence="7">
    <location>
        <position position="54"/>
    </location>
    <ligand>
        <name>carbamoyl phosphate</name>
        <dbReference type="ChEBI" id="CHEBI:58228"/>
    </ligand>
</feature>
<dbReference type="InterPro" id="IPR036901">
    <property type="entry name" value="Asp/Orn_carbamoylTrfase_sf"/>
</dbReference>
<feature type="binding site" evidence="7">
    <location>
        <position position="55"/>
    </location>
    <ligand>
        <name>carbamoyl phosphate</name>
        <dbReference type="ChEBI" id="CHEBI:58228"/>
    </ligand>
</feature>
<feature type="binding site" evidence="7">
    <location>
        <position position="132"/>
    </location>
    <ligand>
        <name>carbamoyl phosphate</name>
        <dbReference type="ChEBI" id="CHEBI:58228"/>
    </ligand>
</feature>
<keyword evidence="3 7" id="KW-0808">Transferase</keyword>
<dbReference type="GO" id="GO:0044205">
    <property type="term" value="P:'de novo' UMP biosynthetic process"/>
    <property type="evidence" value="ECO:0007669"/>
    <property type="project" value="UniProtKB-UniRule"/>
</dbReference>
<dbReference type="EMBL" id="HF951689">
    <property type="protein sequence ID" value="CCW33956.1"/>
    <property type="molecule type" value="Genomic_DNA"/>
</dbReference>
<dbReference type="HAMAP" id="MF_00001">
    <property type="entry name" value="Asp_carb_tr"/>
    <property type="match status" value="1"/>
</dbReference>
<dbReference type="FunFam" id="3.40.50.1370:FF:000007">
    <property type="entry name" value="Aspartate carbamoyltransferase"/>
    <property type="match status" value="1"/>
</dbReference>
<dbReference type="PRINTS" id="PR00100">
    <property type="entry name" value="AOTCASE"/>
</dbReference>
<feature type="binding site" evidence="7">
    <location>
        <position position="82"/>
    </location>
    <ligand>
        <name>L-aspartate</name>
        <dbReference type="ChEBI" id="CHEBI:29991"/>
    </ligand>
</feature>
<evidence type="ECO:0000313" key="11">
    <source>
        <dbReference type="Proteomes" id="UP000014227"/>
    </source>
</evidence>
<feature type="binding site" evidence="7">
    <location>
        <position position="260"/>
    </location>
    <ligand>
        <name>carbamoyl phosphate</name>
        <dbReference type="ChEBI" id="CHEBI:58228"/>
    </ligand>
</feature>
<dbReference type="Pfam" id="PF00185">
    <property type="entry name" value="OTCace"/>
    <property type="match status" value="1"/>
</dbReference>
<comment type="catalytic activity">
    <reaction evidence="6 7">
        <text>carbamoyl phosphate + L-aspartate = N-carbamoyl-L-aspartate + phosphate + H(+)</text>
        <dbReference type="Rhea" id="RHEA:20013"/>
        <dbReference type="ChEBI" id="CHEBI:15378"/>
        <dbReference type="ChEBI" id="CHEBI:29991"/>
        <dbReference type="ChEBI" id="CHEBI:32814"/>
        <dbReference type="ChEBI" id="CHEBI:43474"/>
        <dbReference type="ChEBI" id="CHEBI:58228"/>
        <dbReference type="EC" id="2.1.3.2"/>
    </reaction>
</comment>
<dbReference type="HOGENOM" id="CLU_043846_2_0_0"/>
<feature type="domain" description="Aspartate/ornithine carbamoyltransferase carbamoyl-P binding" evidence="9">
    <location>
        <begin position="2"/>
        <end position="144"/>
    </location>
</feature>
<dbReference type="Gene3D" id="3.40.50.1370">
    <property type="entry name" value="Aspartate/ornithine carbamoyltransferase"/>
    <property type="match status" value="2"/>
</dbReference>
<dbReference type="KEGG" id="ccz:CCALI_00117"/>
<dbReference type="NCBIfam" id="NF002032">
    <property type="entry name" value="PRK00856.1"/>
    <property type="match status" value="1"/>
</dbReference>
<dbReference type="PRINTS" id="PR00101">
    <property type="entry name" value="ATCASE"/>
</dbReference>
<dbReference type="eggNOG" id="COG0540">
    <property type="taxonomic scope" value="Bacteria"/>
</dbReference>
<evidence type="ECO:0000313" key="10">
    <source>
        <dbReference type="EMBL" id="CCW33956.1"/>
    </source>
</evidence>
<comment type="subunit">
    <text evidence="7">Heterododecamer (2C3:3R2) of six catalytic PyrB chains organized as two trimers (C3), and six regulatory PyrI chains organized as three dimers (R2).</text>
</comment>
<sequence length="310" mass="33965">MRHLLTLRETSKQDILHILQTAASFKEILQRPVKKVPTLRGRAMVTLFYENSTRTRTSFEMAAKIMSAEAINIAVAQSSVAKGESLKDTLLTLQSLKADCIVMRHYAAGAPEFAAKLLQIPVVNAGDGRHEHPTQALLDLFTIQHYKGTIEDLTVAIVGDIAHSRVARSNIWGLTKLGAKVRLVGPRTLMPKDVDRLPVSVYYDLSAGLEGADVVNVLRIQTERQDRGLLPGLREYSRLYGISASTLRYAKPDVLVLHPGPMNRGVEISAEVADGKCGLQCAVTEQVTNGIAVRMAVLYLLMGVPQSEES</sequence>
<feature type="binding site" evidence="7">
    <location>
        <position position="261"/>
    </location>
    <ligand>
        <name>carbamoyl phosphate</name>
        <dbReference type="ChEBI" id="CHEBI:58228"/>
    </ligand>
</feature>
<name>S0ES48_CHTCT</name>
<proteinExistence type="inferred from homology"/>